<accession>A0A9X1Y7X0</accession>
<organism evidence="6 7">
    <name type="scientific">Roseomonas acroporae</name>
    <dbReference type="NCBI Taxonomy" id="2937791"/>
    <lineage>
        <taxon>Bacteria</taxon>
        <taxon>Pseudomonadati</taxon>
        <taxon>Pseudomonadota</taxon>
        <taxon>Alphaproteobacteria</taxon>
        <taxon>Acetobacterales</taxon>
        <taxon>Roseomonadaceae</taxon>
        <taxon>Roseomonas</taxon>
    </lineage>
</organism>
<dbReference type="PRINTS" id="PR00039">
    <property type="entry name" value="HTHLYSR"/>
</dbReference>
<dbReference type="PANTHER" id="PTHR30419:SF8">
    <property type="entry name" value="NITROGEN ASSIMILATION TRANSCRIPTIONAL ACTIVATOR-RELATED"/>
    <property type="match status" value="1"/>
</dbReference>
<dbReference type="AlphaFoldDB" id="A0A9X1Y7X0"/>
<feature type="domain" description="HTH lysR-type" evidence="5">
    <location>
        <begin position="8"/>
        <end position="65"/>
    </location>
</feature>
<reference evidence="6" key="1">
    <citation type="submission" date="2022-04" db="EMBL/GenBank/DDBJ databases">
        <title>Roseomonas acroporae sp. nov., isolated from coral Acropora digitifera.</title>
        <authorList>
            <person name="Sun H."/>
        </authorList>
    </citation>
    <scope>NUCLEOTIDE SEQUENCE</scope>
    <source>
        <strain evidence="6">NAR14</strain>
    </source>
</reference>
<dbReference type="FunFam" id="1.10.10.10:FF:000001">
    <property type="entry name" value="LysR family transcriptional regulator"/>
    <property type="match status" value="1"/>
</dbReference>
<comment type="caution">
    <text evidence="6">The sequence shown here is derived from an EMBL/GenBank/DDBJ whole genome shotgun (WGS) entry which is preliminary data.</text>
</comment>
<keyword evidence="2" id="KW-0805">Transcription regulation</keyword>
<comment type="similarity">
    <text evidence="1">Belongs to the LysR transcriptional regulatory family.</text>
</comment>
<name>A0A9X1Y7X0_9PROT</name>
<dbReference type="Pfam" id="PF03466">
    <property type="entry name" value="LysR_substrate"/>
    <property type="match status" value="1"/>
</dbReference>
<proteinExistence type="inferred from homology"/>
<evidence type="ECO:0000259" key="5">
    <source>
        <dbReference type="PROSITE" id="PS50931"/>
    </source>
</evidence>
<evidence type="ECO:0000313" key="6">
    <source>
        <dbReference type="EMBL" id="MCK8784750.1"/>
    </source>
</evidence>
<dbReference type="PANTHER" id="PTHR30419">
    <property type="entry name" value="HTH-TYPE TRANSCRIPTIONAL REGULATOR YBHD"/>
    <property type="match status" value="1"/>
</dbReference>
<dbReference type="InterPro" id="IPR036388">
    <property type="entry name" value="WH-like_DNA-bd_sf"/>
</dbReference>
<dbReference type="SUPFAM" id="SSF53850">
    <property type="entry name" value="Periplasmic binding protein-like II"/>
    <property type="match status" value="1"/>
</dbReference>
<keyword evidence="3" id="KW-0238">DNA-binding</keyword>
<evidence type="ECO:0000256" key="4">
    <source>
        <dbReference type="ARBA" id="ARBA00023163"/>
    </source>
</evidence>
<dbReference type="InterPro" id="IPR050950">
    <property type="entry name" value="HTH-type_LysR_regulators"/>
</dbReference>
<dbReference type="InterPro" id="IPR036390">
    <property type="entry name" value="WH_DNA-bd_sf"/>
</dbReference>
<dbReference type="Pfam" id="PF00126">
    <property type="entry name" value="HTH_1"/>
    <property type="match status" value="1"/>
</dbReference>
<gene>
    <name evidence="6" type="ORF">M0638_10185</name>
</gene>
<dbReference type="PROSITE" id="PS50931">
    <property type="entry name" value="HTH_LYSR"/>
    <property type="match status" value="1"/>
</dbReference>
<dbReference type="SUPFAM" id="SSF46785">
    <property type="entry name" value="Winged helix' DNA-binding domain"/>
    <property type="match status" value="1"/>
</dbReference>
<evidence type="ECO:0000256" key="2">
    <source>
        <dbReference type="ARBA" id="ARBA00023015"/>
    </source>
</evidence>
<dbReference type="Gene3D" id="3.40.190.290">
    <property type="match status" value="1"/>
</dbReference>
<evidence type="ECO:0000313" key="7">
    <source>
        <dbReference type="Proteomes" id="UP001139516"/>
    </source>
</evidence>
<dbReference type="Gene3D" id="1.10.10.10">
    <property type="entry name" value="Winged helix-like DNA-binding domain superfamily/Winged helix DNA-binding domain"/>
    <property type="match status" value="1"/>
</dbReference>
<keyword evidence="7" id="KW-1185">Reference proteome</keyword>
<dbReference type="RefSeq" id="WP_248666872.1">
    <property type="nucleotide sequence ID" value="NZ_JALPRX010000038.1"/>
</dbReference>
<evidence type="ECO:0000256" key="3">
    <source>
        <dbReference type="ARBA" id="ARBA00023125"/>
    </source>
</evidence>
<dbReference type="GO" id="GO:0005829">
    <property type="term" value="C:cytosol"/>
    <property type="evidence" value="ECO:0007669"/>
    <property type="project" value="TreeGrafter"/>
</dbReference>
<dbReference type="InterPro" id="IPR000847">
    <property type="entry name" value="LysR_HTH_N"/>
</dbReference>
<dbReference type="Proteomes" id="UP001139516">
    <property type="component" value="Unassembled WGS sequence"/>
</dbReference>
<dbReference type="GO" id="GO:0003700">
    <property type="term" value="F:DNA-binding transcription factor activity"/>
    <property type="evidence" value="ECO:0007669"/>
    <property type="project" value="InterPro"/>
</dbReference>
<dbReference type="GO" id="GO:0003677">
    <property type="term" value="F:DNA binding"/>
    <property type="evidence" value="ECO:0007669"/>
    <property type="project" value="UniProtKB-KW"/>
</dbReference>
<protein>
    <submittedName>
        <fullName evidence="6">LysR family transcriptional regulator</fullName>
    </submittedName>
</protein>
<dbReference type="InterPro" id="IPR005119">
    <property type="entry name" value="LysR_subst-bd"/>
</dbReference>
<evidence type="ECO:0000256" key="1">
    <source>
        <dbReference type="ARBA" id="ARBA00009437"/>
    </source>
</evidence>
<sequence length="312" mass="34840">MVTFKQNLTIRHLRLLETLARELSISRCAEVLHTSQSAISRGLAEIEALLGARLFERTTRRVMPTPLGQNLIWHAEQILGQLDRAEADFQALSQGIGSAVDIGIQGGFSPPLLVRAVQLANEQAPKLVIRLRANFAEGLIPDLVRGRYNLVITHLDVRQFANEELVVEVLYQEQIGVLAAPGHPHTRRRRLHWKDLVEDRWAMIPAETSTRRIVERNLLLHAPGRTPIIVEALELHYVVSLVREAGMLTALPLRLARWFDAELGVARVLPLEGDAAGWSVCVARLRSRRLSPAETLFLNCLRTACAGQEESG</sequence>
<dbReference type="EMBL" id="JALPRX010000038">
    <property type="protein sequence ID" value="MCK8784750.1"/>
    <property type="molecule type" value="Genomic_DNA"/>
</dbReference>
<keyword evidence="4" id="KW-0804">Transcription</keyword>